<accession>A0ABS3YBN2</accession>
<protein>
    <submittedName>
        <fullName evidence="2">Erythromycin esterase family protein</fullName>
    </submittedName>
</protein>
<gene>
    <name evidence="2" type="ORF">J7I43_07715</name>
</gene>
<dbReference type="CDD" id="cd14728">
    <property type="entry name" value="Ere-like"/>
    <property type="match status" value="1"/>
</dbReference>
<dbReference type="Gene3D" id="3.40.1660.10">
    <property type="entry name" value="EreA-like (biosynthetic domain)"/>
    <property type="match status" value="1"/>
</dbReference>
<feature type="signal peptide" evidence="1">
    <location>
        <begin position="1"/>
        <end position="16"/>
    </location>
</feature>
<proteinExistence type="predicted"/>
<organism evidence="2 3">
    <name type="scientific">Chitinophaga chungangae</name>
    <dbReference type="NCBI Taxonomy" id="2821488"/>
    <lineage>
        <taxon>Bacteria</taxon>
        <taxon>Pseudomonadati</taxon>
        <taxon>Bacteroidota</taxon>
        <taxon>Chitinophagia</taxon>
        <taxon>Chitinophagales</taxon>
        <taxon>Chitinophagaceae</taxon>
        <taxon>Chitinophaga</taxon>
    </lineage>
</organism>
<dbReference type="Proteomes" id="UP000679126">
    <property type="component" value="Unassembled WGS sequence"/>
</dbReference>
<dbReference type="PANTHER" id="PTHR31299:SF0">
    <property type="entry name" value="ESTERASE, PUTATIVE (AFU_ORTHOLOGUE AFUA_1G05850)-RELATED"/>
    <property type="match status" value="1"/>
</dbReference>
<evidence type="ECO:0000256" key="1">
    <source>
        <dbReference type="SAM" id="SignalP"/>
    </source>
</evidence>
<dbReference type="SUPFAM" id="SSF159501">
    <property type="entry name" value="EreA/ChaN-like"/>
    <property type="match status" value="1"/>
</dbReference>
<evidence type="ECO:0000313" key="3">
    <source>
        <dbReference type="Proteomes" id="UP000679126"/>
    </source>
</evidence>
<name>A0ABS3YBN2_9BACT</name>
<dbReference type="InterPro" id="IPR052036">
    <property type="entry name" value="Hydrolase/PRTase-associated"/>
</dbReference>
<evidence type="ECO:0000313" key="2">
    <source>
        <dbReference type="EMBL" id="MBO9152092.1"/>
    </source>
</evidence>
<dbReference type="Pfam" id="PF05139">
    <property type="entry name" value="Erythro_esteras"/>
    <property type="match status" value="1"/>
</dbReference>
<sequence>MKLSLLLLLIPFTALSQEHNFDFEKLKPGGKQPEEWGLPPVEGNKAGYTVLTDTVAFSGKYSVAITQNSPVAQNAFGAFNYSIPATFKGQRVTLEGYIKTEDVKDGHAALYLNVVGTKAFDNMNERGVTGTTDWHKYSIELALGEEATSISFGALFTGRGKVWIDNMSLNVDGKDFTLAPAREKRVPPAADLAWLKQHALPLRSVDANTGFEDLAPVGEMIGDARIVSLGEPTHGTSEAFRMKHRLLEYLVKEKGFDIFSIEANMPECRAINDYVLHGDGDPKKLLDTMYFWTWNTQEVLDMITWMRAYNAGNPKKMVQFTGFDMQFPGVAATELKAFLAAFAPAQQALGDSIAAQSGALMRKRQTKRAGYEAPELQQSLAALKQFFKNSRQRLTAEVGGEKFAWAMHHIAVIEQFAQLAAENTFGSARDSSMAENVDWLVKRYPGSKLVLWAHNGHVSKAANAMGGYLEKMYGKQMVVMGFAAAEGTYTAIIPGQAIFSNNVLSAPPDGSFEWYGRNSGLGNFVLDLRKENLKDPGAAWLLEKRGIRRIGAVMMQPKFQFSQTLLPNDFDAVIYLDKTTASQCFRAWKGNSANK</sequence>
<dbReference type="Gene3D" id="2.60.120.260">
    <property type="entry name" value="Galactose-binding domain-like"/>
    <property type="match status" value="1"/>
</dbReference>
<dbReference type="InterPro" id="IPR007815">
    <property type="entry name" value="Emycin_Estase"/>
</dbReference>
<dbReference type="Gene3D" id="1.20.1440.30">
    <property type="entry name" value="Biosynthetic Protein domain"/>
    <property type="match status" value="1"/>
</dbReference>
<dbReference type="RefSeq" id="WP_209144917.1">
    <property type="nucleotide sequence ID" value="NZ_JAGHKP010000001.1"/>
</dbReference>
<dbReference type="EMBL" id="JAGHKP010000001">
    <property type="protein sequence ID" value="MBO9152092.1"/>
    <property type="molecule type" value="Genomic_DNA"/>
</dbReference>
<comment type="caution">
    <text evidence="2">The sequence shown here is derived from an EMBL/GenBank/DDBJ whole genome shotgun (WGS) entry which is preliminary data.</text>
</comment>
<keyword evidence="1" id="KW-0732">Signal</keyword>
<dbReference type="Gene3D" id="3.30.1870.10">
    <property type="entry name" value="EreA-like, domain 2"/>
    <property type="match status" value="1"/>
</dbReference>
<reference evidence="3" key="1">
    <citation type="submission" date="2021-03" db="EMBL/GenBank/DDBJ databases">
        <title>Assistant Professor.</title>
        <authorList>
            <person name="Huq M.A."/>
        </authorList>
    </citation>
    <scope>NUCLEOTIDE SEQUENCE [LARGE SCALE GENOMIC DNA]</scope>
    <source>
        <strain evidence="3">MAH-28</strain>
    </source>
</reference>
<feature type="chain" id="PRO_5046778090" evidence="1">
    <location>
        <begin position="17"/>
        <end position="595"/>
    </location>
</feature>
<dbReference type="PANTHER" id="PTHR31299">
    <property type="entry name" value="ESTERASE, PUTATIVE (AFU_ORTHOLOGUE AFUA_1G05850)-RELATED"/>
    <property type="match status" value="1"/>
</dbReference>
<keyword evidence="3" id="KW-1185">Reference proteome</keyword>